<sequence>SPRDIARSGFTLHSKVSDVIFQGLWVWPPKLLAKYHILNTYTSTINNDMSDYLEWHDRDGIPRHAINLWLIVRRKLKTQDMIWDISNSLGSVCSLCEITLDSHEHLFFECLFSQGIWNSVKGCAGLDTSPPNIYDIILSLMPTINRRNTINVVAKLVVASSAYYVWKEQN</sequence>
<evidence type="ECO:0000313" key="2">
    <source>
        <dbReference type="EMBL" id="GFA88276.1"/>
    </source>
</evidence>
<feature type="domain" description="Reverse transcriptase zinc-binding" evidence="1">
    <location>
        <begin position="53"/>
        <end position="117"/>
    </location>
</feature>
<reference evidence="2" key="1">
    <citation type="journal article" date="2019" name="Sci. Rep.">
        <title>Draft genome of Tanacetum cinerariifolium, the natural source of mosquito coil.</title>
        <authorList>
            <person name="Yamashiro T."/>
            <person name="Shiraishi A."/>
            <person name="Satake H."/>
            <person name="Nakayama K."/>
        </authorList>
    </citation>
    <scope>NUCLEOTIDE SEQUENCE</scope>
</reference>
<dbReference type="AlphaFoldDB" id="A0A699KHC5"/>
<dbReference type="PANTHER" id="PTHR33116">
    <property type="entry name" value="REVERSE TRANSCRIPTASE ZINC-BINDING DOMAIN-CONTAINING PROTEIN-RELATED-RELATED"/>
    <property type="match status" value="1"/>
</dbReference>
<proteinExistence type="predicted"/>
<dbReference type="PANTHER" id="PTHR33116:SF84">
    <property type="entry name" value="RNA-DIRECTED DNA POLYMERASE"/>
    <property type="match status" value="1"/>
</dbReference>
<evidence type="ECO:0000259" key="1">
    <source>
        <dbReference type="Pfam" id="PF13966"/>
    </source>
</evidence>
<organism evidence="2">
    <name type="scientific">Tanacetum cinerariifolium</name>
    <name type="common">Dalmatian daisy</name>
    <name type="synonym">Chrysanthemum cinerariifolium</name>
    <dbReference type="NCBI Taxonomy" id="118510"/>
    <lineage>
        <taxon>Eukaryota</taxon>
        <taxon>Viridiplantae</taxon>
        <taxon>Streptophyta</taxon>
        <taxon>Embryophyta</taxon>
        <taxon>Tracheophyta</taxon>
        <taxon>Spermatophyta</taxon>
        <taxon>Magnoliopsida</taxon>
        <taxon>eudicotyledons</taxon>
        <taxon>Gunneridae</taxon>
        <taxon>Pentapetalae</taxon>
        <taxon>asterids</taxon>
        <taxon>campanulids</taxon>
        <taxon>Asterales</taxon>
        <taxon>Asteraceae</taxon>
        <taxon>Asteroideae</taxon>
        <taxon>Anthemideae</taxon>
        <taxon>Anthemidinae</taxon>
        <taxon>Tanacetum</taxon>
    </lineage>
</organism>
<name>A0A699KHC5_TANCI</name>
<dbReference type="InterPro" id="IPR026960">
    <property type="entry name" value="RVT-Znf"/>
</dbReference>
<dbReference type="EMBL" id="BKCJ010506748">
    <property type="protein sequence ID" value="GFA88276.1"/>
    <property type="molecule type" value="Genomic_DNA"/>
</dbReference>
<gene>
    <name evidence="2" type="ORF">Tci_660248</name>
</gene>
<protein>
    <recommendedName>
        <fullName evidence="1">Reverse transcriptase zinc-binding domain-containing protein</fullName>
    </recommendedName>
</protein>
<dbReference type="Pfam" id="PF13966">
    <property type="entry name" value="zf-RVT"/>
    <property type="match status" value="1"/>
</dbReference>
<accession>A0A699KHC5</accession>
<comment type="caution">
    <text evidence="2">The sequence shown here is derived from an EMBL/GenBank/DDBJ whole genome shotgun (WGS) entry which is preliminary data.</text>
</comment>
<feature type="non-terminal residue" evidence="2">
    <location>
        <position position="1"/>
    </location>
</feature>